<dbReference type="EMBL" id="JAXUDK010000023">
    <property type="protein sequence ID" value="MDZ7468890.1"/>
    <property type="molecule type" value="Genomic_DNA"/>
</dbReference>
<evidence type="ECO:0000313" key="1">
    <source>
        <dbReference type="EMBL" id="MDZ7468890.1"/>
    </source>
</evidence>
<evidence type="ECO:0000313" key="2">
    <source>
        <dbReference type="Proteomes" id="UP001293169"/>
    </source>
</evidence>
<dbReference type="Proteomes" id="UP001293169">
    <property type="component" value="Unassembled WGS sequence"/>
</dbReference>
<proteinExistence type="predicted"/>
<comment type="caution">
    <text evidence="1">The sequence shown here is derived from an EMBL/GenBank/DDBJ whole genome shotgun (WGS) entry which is preliminary data.</text>
</comment>
<dbReference type="RefSeq" id="WP_152308850.1">
    <property type="nucleotide sequence ID" value="NZ_JAWQIZ010000020.1"/>
</dbReference>
<accession>A0ABU5MAA7</accession>
<evidence type="ECO:0008006" key="3">
    <source>
        <dbReference type="Google" id="ProtNLM"/>
    </source>
</evidence>
<keyword evidence="2" id="KW-1185">Reference proteome</keyword>
<gene>
    <name evidence="1" type="ORF">U5E74_25025</name>
</gene>
<sequence length="85" mass="9455">MKSQVISPTPEQLRRQAEDMLKRAEQLEKTGATKDALKKALVPALRELMQAKHRAQLAVDELVDSVADLEGRVSHVEKVVQEVPA</sequence>
<reference evidence="1 2" key="1">
    <citation type="submission" date="2023-12" db="EMBL/GenBank/DDBJ databases">
        <title>N/s.</title>
        <authorList>
            <person name="Dale J."/>
        </authorList>
    </citation>
    <scope>NUCLEOTIDE SEQUENCE [LARGE SCALE GENOMIC DNA]</scope>
    <source>
        <strain evidence="1 2">2023EL-01226</strain>
    </source>
</reference>
<name>A0ABU5MAA7_RAOPL</name>
<protein>
    <recommendedName>
        <fullName evidence="3">Bacteriophage protein</fullName>
    </recommendedName>
</protein>
<organism evidence="1 2">
    <name type="scientific">Raoultella planticola</name>
    <name type="common">Klebsiella planticola</name>
    <dbReference type="NCBI Taxonomy" id="575"/>
    <lineage>
        <taxon>Bacteria</taxon>
        <taxon>Pseudomonadati</taxon>
        <taxon>Pseudomonadota</taxon>
        <taxon>Gammaproteobacteria</taxon>
        <taxon>Enterobacterales</taxon>
        <taxon>Enterobacteriaceae</taxon>
        <taxon>Klebsiella/Raoultella group</taxon>
        <taxon>Raoultella</taxon>
    </lineage>
</organism>